<feature type="domain" description="AMP-dependent synthetase/ligase" evidence="1">
    <location>
        <begin position="20"/>
        <end position="240"/>
    </location>
</feature>
<dbReference type="AlphaFoldDB" id="A0A382HTM1"/>
<organism evidence="2">
    <name type="scientific">marine metagenome</name>
    <dbReference type="NCBI Taxonomy" id="408172"/>
    <lineage>
        <taxon>unclassified sequences</taxon>
        <taxon>metagenomes</taxon>
        <taxon>ecological metagenomes</taxon>
    </lineage>
</organism>
<evidence type="ECO:0000313" key="2">
    <source>
        <dbReference type="EMBL" id="SVB90257.1"/>
    </source>
</evidence>
<protein>
    <recommendedName>
        <fullName evidence="1">AMP-dependent synthetase/ligase domain-containing protein</fullName>
    </recommendedName>
</protein>
<dbReference type="InterPro" id="IPR042099">
    <property type="entry name" value="ANL_N_sf"/>
</dbReference>
<name>A0A382HTM1_9ZZZZ</name>
<gene>
    <name evidence="2" type="ORF">METZ01_LOCUS243111</name>
</gene>
<dbReference type="Pfam" id="PF00501">
    <property type="entry name" value="AMP-binding"/>
    <property type="match status" value="1"/>
</dbReference>
<sequence>MDYATLPLEEAASQGMAIASHASARPDDIAVRDMLGKRLTWQELNAAANQLANLLHDHGLVPDDGVALLCSNRVEFAIVVAATQRTGTRFTPINWHLTGEEVSYIVDNCDAKIFIAEDRYKPAAEYAASENPDLAARLSIGGELSQFKDLLQAISGYDGRDITEPVRGGGMLYTSGTTGRPKGVYVSNRPPTMPAPQRGLGESSVTLCLGPAYHAAPLAIDVLLTMVSGGELIFMDRFEPEYALQLI</sequence>
<evidence type="ECO:0000259" key="1">
    <source>
        <dbReference type="Pfam" id="PF00501"/>
    </source>
</evidence>
<dbReference type="GO" id="GO:0016405">
    <property type="term" value="F:CoA-ligase activity"/>
    <property type="evidence" value="ECO:0007669"/>
    <property type="project" value="TreeGrafter"/>
</dbReference>
<proteinExistence type="predicted"/>
<dbReference type="EMBL" id="UINC01063050">
    <property type="protein sequence ID" value="SVB90257.1"/>
    <property type="molecule type" value="Genomic_DNA"/>
</dbReference>
<dbReference type="PROSITE" id="PS00455">
    <property type="entry name" value="AMP_BINDING"/>
    <property type="match status" value="1"/>
</dbReference>
<dbReference type="SUPFAM" id="SSF56801">
    <property type="entry name" value="Acetyl-CoA synthetase-like"/>
    <property type="match status" value="1"/>
</dbReference>
<dbReference type="InterPro" id="IPR000873">
    <property type="entry name" value="AMP-dep_synth/lig_dom"/>
</dbReference>
<reference evidence="2" key="1">
    <citation type="submission" date="2018-05" db="EMBL/GenBank/DDBJ databases">
        <authorList>
            <person name="Lanie J.A."/>
            <person name="Ng W.-L."/>
            <person name="Kazmierczak K.M."/>
            <person name="Andrzejewski T.M."/>
            <person name="Davidsen T.M."/>
            <person name="Wayne K.J."/>
            <person name="Tettelin H."/>
            <person name="Glass J.I."/>
            <person name="Rusch D."/>
            <person name="Podicherti R."/>
            <person name="Tsui H.-C.T."/>
            <person name="Winkler M.E."/>
        </authorList>
    </citation>
    <scope>NUCLEOTIDE SEQUENCE</scope>
</reference>
<feature type="non-terminal residue" evidence="2">
    <location>
        <position position="247"/>
    </location>
</feature>
<dbReference type="InterPro" id="IPR020845">
    <property type="entry name" value="AMP-binding_CS"/>
</dbReference>
<dbReference type="Gene3D" id="3.40.50.12780">
    <property type="entry name" value="N-terminal domain of ligase-like"/>
    <property type="match status" value="1"/>
</dbReference>
<accession>A0A382HTM1</accession>
<dbReference type="PANTHER" id="PTHR24096">
    <property type="entry name" value="LONG-CHAIN-FATTY-ACID--COA LIGASE"/>
    <property type="match status" value="1"/>
</dbReference>
<dbReference type="PANTHER" id="PTHR24096:SF323">
    <property type="entry name" value="BLR3536 PROTEIN"/>
    <property type="match status" value="1"/>
</dbReference>